<dbReference type="Proteomes" id="UP001148482">
    <property type="component" value="Unassembled WGS sequence"/>
</dbReference>
<dbReference type="RefSeq" id="WP_266068706.1">
    <property type="nucleotide sequence ID" value="NZ_JAPJDA010000006.1"/>
</dbReference>
<organism evidence="1 2">
    <name type="scientific">Salinimicrobium profundisediminis</name>
    <dbReference type="NCBI Taxonomy" id="2994553"/>
    <lineage>
        <taxon>Bacteria</taxon>
        <taxon>Pseudomonadati</taxon>
        <taxon>Bacteroidota</taxon>
        <taxon>Flavobacteriia</taxon>
        <taxon>Flavobacteriales</taxon>
        <taxon>Flavobacteriaceae</taxon>
        <taxon>Salinimicrobium</taxon>
    </lineage>
</organism>
<keyword evidence="2" id="KW-1185">Reference proteome</keyword>
<proteinExistence type="predicted"/>
<name>A0A9X3CXU3_9FLAO</name>
<sequence>MLDELRWHIPVGNRPSKFQKEKFQEWKNNDPHPDRSFSSKHFETAGRKFFKEVEIHPVGTIERFSRIFQWGEKKNKFKQWALKEEQKLPYDLNRSLTRSQLIVYKQPLSIDNYAINN</sequence>
<reference evidence="1" key="1">
    <citation type="submission" date="2022-11" db="EMBL/GenBank/DDBJ databases">
        <title>Salinimicrobium profundisediminis sp. nov., isolated from deep-sea sediment of the Mariana Trench.</title>
        <authorList>
            <person name="Fu H."/>
        </authorList>
    </citation>
    <scope>NUCLEOTIDE SEQUENCE</scope>
    <source>
        <strain evidence="1">MT39</strain>
    </source>
</reference>
<dbReference type="AlphaFoldDB" id="A0A9X3CXU3"/>
<comment type="caution">
    <text evidence="1">The sequence shown here is derived from an EMBL/GenBank/DDBJ whole genome shotgun (WGS) entry which is preliminary data.</text>
</comment>
<protein>
    <submittedName>
        <fullName evidence="1">Uncharacterized protein</fullName>
    </submittedName>
</protein>
<dbReference type="EMBL" id="JAPJDA010000006">
    <property type="protein sequence ID" value="MCX2837474.1"/>
    <property type="molecule type" value="Genomic_DNA"/>
</dbReference>
<gene>
    <name evidence="1" type="ORF">OQ279_04855</name>
</gene>
<accession>A0A9X3CXU3</accession>
<evidence type="ECO:0000313" key="2">
    <source>
        <dbReference type="Proteomes" id="UP001148482"/>
    </source>
</evidence>
<evidence type="ECO:0000313" key="1">
    <source>
        <dbReference type="EMBL" id="MCX2837474.1"/>
    </source>
</evidence>